<evidence type="ECO:0000259" key="1">
    <source>
        <dbReference type="PROSITE" id="PS50011"/>
    </source>
</evidence>
<dbReference type="STRING" id="98765.A0A2R6NUA3"/>
<keyword evidence="3" id="KW-1185">Reference proteome</keyword>
<accession>A0A2R6NUA3</accession>
<dbReference type="GO" id="GO:0004672">
    <property type="term" value="F:protein kinase activity"/>
    <property type="evidence" value="ECO:0007669"/>
    <property type="project" value="InterPro"/>
</dbReference>
<dbReference type="SMART" id="SM00220">
    <property type="entry name" value="S_TKc"/>
    <property type="match status" value="1"/>
</dbReference>
<dbReference type="OrthoDB" id="2792025at2759"/>
<organism evidence="2 3">
    <name type="scientific">Hermanssonia centrifuga</name>
    <dbReference type="NCBI Taxonomy" id="98765"/>
    <lineage>
        <taxon>Eukaryota</taxon>
        <taxon>Fungi</taxon>
        <taxon>Dikarya</taxon>
        <taxon>Basidiomycota</taxon>
        <taxon>Agaricomycotina</taxon>
        <taxon>Agaricomycetes</taxon>
        <taxon>Polyporales</taxon>
        <taxon>Meruliaceae</taxon>
        <taxon>Hermanssonia</taxon>
    </lineage>
</organism>
<proteinExistence type="predicted"/>
<name>A0A2R6NUA3_9APHY</name>
<dbReference type="InterPro" id="IPR000719">
    <property type="entry name" value="Prot_kinase_dom"/>
</dbReference>
<reference evidence="2 3" key="1">
    <citation type="submission" date="2018-02" db="EMBL/GenBank/DDBJ databases">
        <title>Genome sequence of the basidiomycete white-rot fungus Phlebia centrifuga.</title>
        <authorList>
            <person name="Granchi Z."/>
            <person name="Peng M."/>
            <person name="de Vries R.P."/>
            <person name="Hilden K."/>
            <person name="Makela M.R."/>
            <person name="Grigoriev I."/>
            <person name="Riley R."/>
        </authorList>
    </citation>
    <scope>NUCLEOTIDE SEQUENCE [LARGE SCALE GENOMIC DNA]</scope>
    <source>
        <strain evidence="2 3">FBCC195</strain>
    </source>
</reference>
<protein>
    <recommendedName>
        <fullName evidence="1">Protein kinase domain-containing protein</fullName>
    </recommendedName>
</protein>
<evidence type="ECO:0000313" key="3">
    <source>
        <dbReference type="Proteomes" id="UP000186601"/>
    </source>
</evidence>
<dbReference type="SUPFAM" id="SSF56112">
    <property type="entry name" value="Protein kinase-like (PK-like)"/>
    <property type="match status" value="1"/>
</dbReference>
<dbReference type="EMBL" id="MLYV02000837">
    <property type="protein sequence ID" value="PSR76696.1"/>
    <property type="molecule type" value="Genomic_DNA"/>
</dbReference>
<dbReference type="Pfam" id="PF00069">
    <property type="entry name" value="Pkinase"/>
    <property type="match status" value="1"/>
</dbReference>
<dbReference type="PANTHER" id="PTHR24347">
    <property type="entry name" value="SERINE/THREONINE-PROTEIN KINASE"/>
    <property type="match status" value="1"/>
</dbReference>
<comment type="caution">
    <text evidence="2">The sequence shown here is derived from an EMBL/GenBank/DDBJ whole genome shotgun (WGS) entry which is preliminary data.</text>
</comment>
<dbReference type="PROSITE" id="PS50011">
    <property type="entry name" value="PROTEIN_KINASE_DOM"/>
    <property type="match status" value="1"/>
</dbReference>
<dbReference type="Proteomes" id="UP000186601">
    <property type="component" value="Unassembled WGS sequence"/>
</dbReference>
<dbReference type="AlphaFoldDB" id="A0A2R6NUA3"/>
<dbReference type="InterPro" id="IPR011009">
    <property type="entry name" value="Kinase-like_dom_sf"/>
</dbReference>
<evidence type="ECO:0000313" key="2">
    <source>
        <dbReference type="EMBL" id="PSR76696.1"/>
    </source>
</evidence>
<dbReference type="Gene3D" id="3.30.200.20">
    <property type="entry name" value="Phosphorylase Kinase, domain 1"/>
    <property type="match status" value="1"/>
</dbReference>
<dbReference type="Gene3D" id="1.10.510.10">
    <property type="entry name" value="Transferase(Phosphotransferase) domain 1"/>
    <property type="match status" value="1"/>
</dbReference>
<gene>
    <name evidence="2" type="ORF">PHLCEN_2v8293</name>
</gene>
<feature type="domain" description="Protein kinase" evidence="1">
    <location>
        <begin position="1"/>
        <end position="216"/>
    </location>
</feature>
<dbReference type="GO" id="GO:0005524">
    <property type="term" value="F:ATP binding"/>
    <property type="evidence" value="ECO:0007669"/>
    <property type="project" value="InterPro"/>
</dbReference>
<sequence length="235" mass="26589">MDLSRQSSKQVACKIIKKKKDQKLEKLMKEVRILTGLDHPENILLYAPGPYPRIQIADFGLARRKSNEETFNVCGTVSYLPPEGILALEHKNLSYVGMPADCWSAGVIIGHHPFDYGRMATDADSQLESLELKSWEEKLSLGYVRNDRKVRKRIVDSEIEFSSDVWDTLHDGAQGENILIIRAGLLIPPKMLCARLLAFDPQERATVSDAFDSQWIQSDLQELSAVYMRRANGDL</sequence>